<evidence type="ECO:0000256" key="10">
    <source>
        <dbReference type="ARBA" id="ARBA00050557"/>
    </source>
</evidence>
<keyword evidence="5 11" id="KW-0028">Amino-acid biosynthesis</keyword>
<keyword evidence="6 11" id="KW-0521">NADP</keyword>
<dbReference type="InterPro" id="IPR036291">
    <property type="entry name" value="NAD(P)-bd_dom_sf"/>
</dbReference>
<dbReference type="FunFam" id="3.30.360.10:FF:000014">
    <property type="entry name" value="N-acetyl-gamma-glutamyl-phosphate reductase"/>
    <property type="match status" value="1"/>
</dbReference>
<evidence type="ECO:0000259" key="12">
    <source>
        <dbReference type="SMART" id="SM00859"/>
    </source>
</evidence>
<dbReference type="PANTHER" id="PTHR32338">
    <property type="entry name" value="N-ACETYL-GAMMA-GLUTAMYL-PHOSPHATE REDUCTASE, CHLOROPLASTIC-RELATED-RELATED"/>
    <property type="match status" value="1"/>
</dbReference>
<dbReference type="GO" id="GO:0003942">
    <property type="term" value="F:N-acetyl-gamma-glutamyl-phosphate reductase activity"/>
    <property type="evidence" value="ECO:0007669"/>
    <property type="project" value="UniProtKB-UniRule"/>
</dbReference>
<comment type="catalytic activity">
    <reaction evidence="10 11">
        <text>N-acetyl-L-glutamate 5-semialdehyde + phosphate + NADP(+) = N-acetyl-L-glutamyl 5-phosphate + NADPH + H(+)</text>
        <dbReference type="Rhea" id="RHEA:21588"/>
        <dbReference type="ChEBI" id="CHEBI:15378"/>
        <dbReference type="ChEBI" id="CHEBI:29123"/>
        <dbReference type="ChEBI" id="CHEBI:43474"/>
        <dbReference type="ChEBI" id="CHEBI:57783"/>
        <dbReference type="ChEBI" id="CHEBI:57936"/>
        <dbReference type="ChEBI" id="CHEBI:58349"/>
        <dbReference type="EC" id="1.2.1.38"/>
    </reaction>
</comment>
<dbReference type="InterPro" id="IPR004662">
    <property type="entry name" value="AcgluKinase_fam"/>
</dbReference>
<dbReference type="Pfam" id="PF00696">
    <property type="entry name" value="AA_kinase"/>
    <property type="match status" value="1"/>
</dbReference>
<dbReference type="Gene3D" id="3.40.1160.10">
    <property type="entry name" value="Acetylglutamate kinase-like"/>
    <property type="match status" value="1"/>
</dbReference>
<accession>A0A432WX77</accession>
<protein>
    <recommendedName>
        <fullName evidence="11">N-acetyl-gamma-glutamyl-phosphate reductase</fullName>
        <shortName evidence="11">AGPR</shortName>
        <ecNumber evidence="11">1.2.1.38</ecNumber>
    </recommendedName>
    <alternativeName>
        <fullName evidence="11">N-acetyl-glutamate semialdehyde dehydrogenase</fullName>
        <shortName evidence="11">NAGSA dehydrogenase</shortName>
    </alternativeName>
</protein>
<dbReference type="SMART" id="SM00859">
    <property type="entry name" value="Semialdhyde_dh"/>
    <property type="match status" value="1"/>
</dbReference>
<dbReference type="HAMAP" id="MF_00150">
    <property type="entry name" value="ArgC_type1"/>
    <property type="match status" value="1"/>
</dbReference>
<comment type="similarity">
    <text evidence="2">In the N-terminal section; belongs to the acetylglutamate kinase family.</text>
</comment>
<evidence type="ECO:0000256" key="4">
    <source>
        <dbReference type="ARBA" id="ARBA00022571"/>
    </source>
</evidence>
<dbReference type="UniPathway" id="UPA00068">
    <property type="reaction ID" value="UER00108"/>
</dbReference>
<dbReference type="InterPro" id="IPR000534">
    <property type="entry name" value="Semialdehyde_DH_NAD-bd"/>
</dbReference>
<feature type="active site" evidence="11">
    <location>
        <position position="174"/>
    </location>
</feature>
<dbReference type="GO" id="GO:0070401">
    <property type="term" value="F:NADP+ binding"/>
    <property type="evidence" value="ECO:0007669"/>
    <property type="project" value="InterPro"/>
</dbReference>
<dbReference type="NCBIfam" id="TIGR00761">
    <property type="entry name" value="argB"/>
    <property type="match status" value="1"/>
</dbReference>
<dbReference type="Pfam" id="PF01118">
    <property type="entry name" value="Semialdhyde_dh"/>
    <property type="match status" value="1"/>
</dbReference>
<dbReference type="SUPFAM" id="SSF51735">
    <property type="entry name" value="NAD(P)-binding Rossmann-fold domains"/>
    <property type="match status" value="1"/>
</dbReference>
<comment type="similarity">
    <text evidence="3">In the C-terminal section; belongs to the NAGSA dehydrogenase family.</text>
</comment>
<dbReference type="InterPro" id="IPR001048">
    <property type="entry name" value="Asp/Glu/Uridylate_kinase"/>
</dbReference>
<evidence type="ECO:0000256" key="5">
    <source>
        <dbReference type="ARBA" id="ARBA00022605"/>
    </source>
</evidence>
<dbReference type="InterPro" id="IPR036393">
    <property type="entry name" value="AceGlu_kinase-like_sf"/>
</dbReference>
<dbReference type="Proteomes" id="UP000286934">
    <property type="component" value="Unassembled WGS sequence"/>
</dbReference>
<dbReference type="NCBIfam" id="TIGR01850">
    <property type="entry name" value="argC"/>
    <property type="match status" value="1"/>
</dbReference>
<dbReference type="GO" id="GO:0051287">
    <property type="term" value="F:NAD binding"/>
    <property type="evidence" value="ECO:0007669"/>
    <property type="project" value="InterPro"/>
</dbReference>
<reference evidence="14" key="1">
    <citation type="journal article" date="2018" name="Front. Microbiol.">
        <title>Genome-Based Analysis Reveals the Taxonomy and Diversity of the Family Idiomarinaceae.</title>
        <authorList>
            <person name="Liu Y."/>
            <person name="Lai Q."/>
            <person name="Shao Z."/>
        </authorList>
    </citation>
    <scope>NUCLEOTIDE SEQUENCE [LARGE SCALE GENOMIC DNA]</scope>
    <source>
        <strain evidence="14">AIS</strain>
    </source>
</reference>
<comment type="function">
    <text evidence="11">Catalyzes the NADPH-dependent reduction of N-acetyl-5-glutamyl phosphate to yield N-acetyl-L-glutamate 5-semialdehyde.</text>
</comment>
<evidence type="ECO:0000256" key="3">
    <source>
        <dbReference type="ARBA" id="ARBA00007239"/>
    </source>
</evidence>
<dbReference type="PANTHER" id="PTHR32338:SF10">
    <property type="entry name" value="N-ACETYL-GAMMA-GLUTAMYL-PHOSPHATE REDUCTASE, CHLOROPLASTIC-RELATED"/>
    <property type="match status" value="1"/>
</dbReference>
<dbReference type="InterPro" id="IPR058924">
    <property type="entry name" value="AGPR_dimerisation_dom"/>
</dbReference>
<dbReference type="EC" id="1.2.1.38" evidence="11"/>
<evidence type="ECO:0000256" key="9">
    <source>
        <dbReference type="ARBA" id="ARBA00023268"/>
    </source>
</evidence>
<keyword evidence="11" id="KW-0963">Cytoplasm</keyword>
<keyword evidence="14" id="KW-1185">Reference proteome</keyword>
<comment type="similarity">
    <text evidence="11">Belongs to the NAGSA dehydrogenase family. Type 1 subfamily.</text>
</comment>
<evidence type="ECO:0000256" key="6">
    <source>
        <dbReference type="ARBA" id="ARBA00022857"/>
    </source>
</evidence>
<dbReference type="Gene3D" id="3.40.50.720">
    <property type="entry name" value="NAD(P)-binding Rossmann-like Domain"/>
    <property type="match status" value="1"/>
</dbReference>
<keyword evidence="8 11" id="KW-0560">Oxidoreductase</keyword>
<evidence type="ECO:0000256" key="11">
    <source>
        <dbReference type="HAMAP-Rule" id="MF_00150"/>
    </source>
</evidence>
<dbReference type="Gene3D" id="3.30.360.10">
    <property type="entry name" value="Dihydrodipicolinate Reductase, domain 2"/>
    <property type="match status" value="1"/>
</dbReference>
<keyword evidence="9" id="KW-0511">Multifunctional enzyme</keyword>
<dbReference type="InterPro" id="IPR050085">
    <property type="entry name" value="AGPR"/>
</dbReference>
<evidence type="ECO:0000313" key="14">
    <source>
        <dbReference type="Proteomes" id="UP000286934"/>
    </source>
</evidence>
<comment type="pathway">
    <text evidence="1 11">Amino-acid biosynthesis; L-arginine biosynthesis; N(2)-acetyl-L-ornithine from L-glutamate: step 3/4.</text>
</comment>
<organism evidence="13 14">
    <name type="scientific">Aliidiomarina shirensis</name>
    <dbReference type="NCBI Taxonomy" id="1048642"/>
    <lineage>
        <taxon>Bacteria</taxon>
        <taxon>Pseudomonadati</taxon>
        <taxon>Pseudomonadota</taxon>
        <taxon>Gammaproteobacteria</taxon>
        <taxon>Alteromonadales</taxon>
        <taxon>Idiomarinaceae</taxon>
        <taxon>Aliidiomarina</taxon>
    </lineage>
</organism>
<dbReference type="Pfam" id="PF22698">
    <property type="entry name" value="Semialdhyde_dhC_1"/>
    <property type="match status" value="1"/>
</dbReference>
<evidence type="ECO:0000256" key="8">
    <source>
        <dbReference type="ARBA" id="ARBA00023002"/>
    </source>
</evidence>
<keyword evidence="7" id="KW-0809">Transit peptide</keyword>
<dbReference type="GO" id="GO:0006526">
    <property type="term" value="P:L-arginine biosynthetic process"/>
    <property type="evidence" value="ECO:0007669"/>
    <property type="project" value="UniProtKB-UniRule"/>
</dbReference>
<dbReference type="CDD" id="cd23934">
    <property type="entry name" value="AGPR_1_C"/>
    <property type="match status" value="1"/>
</dbReference>
<evidence type="ECO:0000256" key="7">
    <source>
        <dbReference type="ARBA" id="ARBA00022946"/>
    </source>
</evidence>
<sequence length="622" mass="65858">MEGYSKQPYSECEKLKRKGMNVAVFGASGYSGCELLSLLHKNSYFSIAFAFSSEQGVSQLWSKLAPELAGKSTLTIEPWNNSYFETVVHTCSAVFLALPHEASAEIAARFVAAGVAVFDLSGAYRFQNASEFADTYKFTHPHPELLTSAQYMLMEWLSSSKDYSKGLLFSIPGCYPTAATLALKPLTVNGLLAAEQTPVITAVSGVSGAGRGLNSRTSFCEVSVQAYGVLNHRHTPEINNNLQQDVVFTPQLGNYKRGIVATCVAQLSPNVNADAVYQAFADAYANQPFVRLVDAPPAVNHVANTPFCDIYVRVDGQKVVVISALDNLLKGAAAQAMHAANHVFGLPITAGFQDFFSRPNVHVIKVGGALLEDSADERDHSPLKTLLAALAKSQQPFVLVHGGGSAVDSMLHNAGLSSEKINGQRVSAPEHMDIIVGALAGTTNKKLVQAAQGNGFSAVGISLADGPLWHMENVPALGMVGQPTVNGFSSAGKALLHTLINNGFTPVISSIGLTEANQLCNVNADYAAAAIALALDADLLLLSDVPAIRDAQEQNIGAISLAAAKELLAQDFVKGGMKVKLEAAIFTSEFSRRTTAIAGWADSAAVIAHLQGKPQGTRIVLD</sequence>
<name>A0A432WX77_9GAMM</name>
<evidence type="ECO:0000313" key="13">
    <source>
        <dbReference type="EMBL" id="RUO38384.1"/>
    </source>
</evidence>
<proteinExistence type="inferred from homology"/>
<dbReference type="InterPro" id="IPR000706">
    <property type="entry name" value="AGPR_type-1"/>
</dbReference>
<evidence type="ECO:0000256" key="2">
    <source>
        <dbReference type="ARBA" id="ARBA00006830"/>
    </source>
</evidence>
<keyword evidence="4 11" id="KW-0055">Arginine biosynthesis</keyword>
<comment type="subcellular location">
    <subcellularLocation>
        <location evidence="11">Cytoplasm</location>
    </subcellularLocation>
</comment>
<dbReference type="SUPFAM" id="SSF53633">
    <property type="entry name" value="Carbamate kinase-like"/>
    <property type="match status" value="1"/>
</dbReference>
<gene>
    <name evidence="11" type="primary">argC</name>
    <name evidence="13" type="ORF">CWE13_01710</name>
</gene>
<dbReference type="AlphaFoldDB" id="A0A432WX77"/>
<dbReference type="SUPFAM" id="SSF55347">
    <property type="entry name" value="Glyceraldehyde-3-phosphate dehydrogenase-like, C-terminal domain"/>
    <property type="match status" value="1"/>
</dbReference>
<evidence type="ECO:0000256" key="1">
    <source>
        <dbReference type="ARBA" id="ARBA00004862"/>
    </source>
</evidence>
<dbReference type="CDD" id="cd17895">
    <property type="entry name" value="AGPR_1_N"/>
    <property type="match status" value="1"/>
</dbReference>
<dbReference type="GO" id="GO:0005737">
    <property type="term" value="C:cytoplasm"/>
    <property type="evidence" value="ECO:0007669"/>
    <property type="project" value="UniProtKB-SubCell"/>
</dbReference>
<feature type="domain" description="Semialdehyde dehydrogenase NAD-binding" evidence="12">
    <location>
        <begin position="21"/>
        <end position="164"/>
    </location>
</feature>
<comment type="caution">
    <text evidence="13">The sequence shown here is derived from an EMBL/GenBank/DDBJ whole genome shotgun (WGS) entry which is preliminary data.</text>
</comment>
<dbReference type="EMBL" id="PIPP01000001">
    <property type="protein sequence ID" value="RUO38384.1"/>
    <property type="molecule type" value="Genomic_DNA"/>
</dbReference>